<accession>A0A814EXZ9</accession>
<protein>
    <recommendedName>
        <fullName evidence="10">VLIG-type G domain-containing protein</fullName>
    </recommendedName>
</protein>
<comment type="similarity">
    <text evidence="3">Belongs to the TRAFAC class dynamin-like GTPase superfamily. GB1/RHD3 GTPase family.</text>
</comment>
<evidence type="ECO:0000256" key="1">
    <source>
        <dbReference type="ARBA" id="ARBA00022741"/>
    </source>
</evidence>
<evidence type="ECO:0000259" key="5">
    <source>
        <dbReference type="PROSITE" id="PS51715"/>
    </source>
</evidence>
<evidence type="ECO:0000259" key="4">
    <source>
        <dbReference type="PROSITE" id="PS50234"/>
    </source>
</evidence>
<evidence type="ECO:0000313" key="8">
    <source>
        <dbReference type="EMBL" id="CAF3746645.1"/>
    </source>
</evidence>
<dbReference type="PANTHER" id="PTHR14819:SF25">
    <property type="entry name" value="CHROMOSOME UNDETERMINED SCAFFOLD_52, WHOLE GENOME SHOTGUN SEQUENCE"/>
    <property type="match status" value="1"/>
</dbReference>
<dbReference type="OrthoDB" id="1597724at2759"/>
<organism evidence="7 9">
    <name type="scientific">Didymodactylos carnosus</name>
    <dbReference type="NCBI Taxonomy" id="1234261"/>
    <lineage>
        <taxon>Eukaryota</taxon>
        <taxon>Metazoa</taxon>
        <taxon>Spiralia</taxon>
        <taxon>Gnathifera</taxon>
        <taxon>Rotifera</taxon>
        <taxon>Eurotatoria</taxon>
        <taxon>Bdelloidea</taxon>
        <taxon>Philodinida</taxon>
        <taxon>Philodinidae</taxon>
        <taxon>Didymodactylos</taxon>
    </lineage>
</organism>
<evidence type="ECO:0000256" key="3">
    <source>
        <dbReference type="PROSITE-ProRule" id="PRU01052"/>
    </source>
</evidence>
<dbReference type="GO" id="GO:0003924">
    <property type="term" value="F:GTPase activity"/>
    <property type="evidence" value="ECO:0007669"/>
    <property type="project" value="InterPro"/>
</dbReference>
<dbReference type="PROSITE" id="PS51715">
    <property type="entry name" value="G_GB1_RHD3"/>
    <property type="match status" value="1"/>
</dbReference>
<dbReference type="InterPro" id="IPR030383">
    <property type="entry name" value="G_VLIG_dom"/>
</dbReference>
<dbReference type="Proteomes" id="UP000663829">
    <property type="component" value="Unassembled WGS sequence"/>
</dbReference>
<proteinExistence type="inferred from homology"/>
<dbReference type="SUPFAM" id="SSF53300">
    <property type="entry name" value="vWA-like"/>
    <property type="match status" value="1"/>
</dbReference>
<dbReference type="PANTHER" id="PTHR14819">
    <property type="entry name" value="GTP-BINDING"/>
    <property type="match status" value="1"/>
</dbReference>
<dbReference type="InterPro" id="IPR030386">
    <property type="entry name" value="G_GB1_RHD3_dom"/>
</dbReference>
<feature type="domain" description="VWFA" evidence="4">
    <location>
        <begin position="2001"/>
        <end position="2174"/>
    </location>
</feature>
<dbReference type="EMBL" id="CAJNOQ010002698">
    <property type="protein sequence ID" value="CAF0973721.1"/>
    <property type="molecule type" value="Genomic_DNA"/>
</dbReference>
<evidence type="ECO:0008006" key="10">
    <source>
        <dbReference type="Google" id="ProtNLM"/>
    </source>
</evidence>
<keyword evidence="1" id="KW-0547">Nucleotide-binding</keyword>
<dbReference type="Proteomes" id="UP000681722">
    <property type="component" value="Unassembled WGS sequence"/>
</dbReference>
<name>A0A814EXZ9_9BILA</name>
<dbReference type="CDD" id="cd00198">
    <property type="entry name" value="vWFA"/>
    <property type="match status" value="1"/>
</dbReference>
<evidence type="ECO:0000313" key="7">
    <source>
        <dbReference type="EMBL" id="CAF0973721.1"/>
    </source>
</evidence>
<feature type="domain" description="GB1/RHD3-type G" evidence="5">
    <location>
        <begin position="907"/>
        <end position="937"/>
    </location>
</feature>
<dbReference type="PROSITE" id="PS51717">
    <property type="entry name" value="G_VLIG"/>
    <property type="match status" value="1"/>
</dbReference>
<dbReference type="Gene3D" id="3.40.50.410">
    <property type="entry name" value="von Willebrand factor, type A domain"/>
    <property type="match status" value="1"/>
</dbReference>
<gene>
    <name evidence="7" type="ORF">GPM918_LOCUS12375</name>
    <name evidence="8" type="ORF">SRO942_LOCUS12376</name>
</gene>
<dbReference type="InterPro" id="IPR002035">
    <property type="entry name" value="VWF_A"/>
</dbReference>
<comment type="caution">
    <text evidence="7">The sequence shown here is derived from an EMBL/GenBank/DDBJ whole genome shotgun (WGS) entry which is preliminary data.</text>
</comment>
<dbReference type="Pfam" id="PF25683">
    <property type="entry name" value="URGCP_GTPase"/>
    <property type="match status" value="1"/>
</dbReference>
<keyword evidence="9" id="KW-1185">Reference proteome</keyword>
<evidence type="ECO:0000259" key="6">
    <source>
        <dbReference type="PROSITE" id="PS51717"/>
    </source>
</evidence>
<dbReference type="InterPro" id="IPR036465">
    <property type="entry name" value="vWFA_dom_sf"/>
</dbReference>
<dbReference type="GO" id="GO:0005525">
    <property type="term" value="F:GTP binding"/>
    <property type="evidence" value="ECO:0007669"/>
    <property type="project" value="UniProtKB-KW"/>
</dbReference>
<dbReference type="PROSITE" id="PS50234">
    <property type="entry name" value="VWFA"/>
    <property type="match status" value="1"/>
</dbReference>
<evidence type="ECO:0000256" key="2">
    <source>
        <dbReference type="ARBA" id="ARBA00023134"/>
    </source>
</evidence>
<dbReference type="Pfam" id="PF13519">
    <property type="entry name" value="VWA_2"/>
    <property type="match status" value="1"/>
</dbReference>
<dbReference type="SMART" id="SM00327">
    <property type="entry name" value="VWA"/>
    <property type="match status" value="1"/>
</dbReference>
<dbReference type="InterPro" id="IPR052986">
    <property type="entry name" value="VLIG_GTPase"/>
</dbReference>
<dbReference type="InterPro" id="IPR027417">
    <property type="entry name" value="P-loop_NTPase"/>
</dbReference>
<dbReference type="Gene3D" id="3.40.50.300">
    <property type="entry name" value="P-loop containing nucleotide triphosphate hydrolases"/>
    <property type="match status" value="1"/>
</dbReference>
<keyword evidence="2" id="KW-0342">GTP-binding</keyword>
<evidence type="ECO:0000313" key="9">
    <source>
        <dbReference type="Proteomes" id="UP000663829"/>
    </source>
</evidence>
<dbReference type="EMBL" id="CAJOBC010002698">
    <property type="protein sequence ID" value="CAF3746645.1"/>
    <property type="molecule type" value="Genomic_DNA"/>
</dbReference>
<dbReference type="SUPFAM" id="SSF52540">
    <property type="entry name" value="P-loop containing nucleoside triphosphate hydrolases"/>
    <property type="match status" value="1"/>
</dbReference>
<reference evidence="7" key="1">
    <citation type="submission" date="2021-02" db="EMBL/GenBank/DDBJ databases">
        <authorList>
            <person name="Nowell W R."/>
        </authorList>
    </citation>
    <scope>NUCLEOTIDE SEQUENCE</scope>
</reference>
<feature type="domain" description="VLIG-type G" evidence="6">
    <location>
        <begin position="907"/>
        <end position="1011"/>
    </location>
</feature>
<sequence length="2177" mass="248659">MADDVLPPLAGIAKEICDYLNLNGSELKEEIISNLLLNGRHKLFDYEEYLKELVPEMLSVEKAYSPGQTTGTHLLRLLKQHVEDEWSSMVVSETTIKLFLEKVKNVNSVHYNDVLTRVAEYGAKYTESSSILSVVLQLQFDIDDEILTTETHFNDLWKTVIEKGLKSAEPFNNFLDYISEDELCQQTKPNSALSTALRLHYYTELSKISYDLKIPDKEQLSNFAADKIMSDGWNSCIKSVKSKVNNRQYKSMLQLLSKKFGLSVDITASSDQLPPVTTSEAVPSSSNTTATIVLRAAKAVAAATDSQLSDDFVFLEENTDSTAPLTRQSQSLDIESLLSPPDTNVVASPPTTNNSYIAENTDVILHCIALNSLSLENLVEAGELLYANKTLKDIAHELVKRLSDRKSTLPNFIQECLVPIMFLLKREQNLDHFMRLLTSTFKKAKLKTISTTFHLNLRTLLHVLCMNSDWFLRRVITSLVNKRNPVPFVQPNIANFLKSAAGDRYEFTSSIIHVWNHKHPTLLSFGIGTDCKGKSSLLNTLFLCTFEQSLDTFYFQQTIDIDFAYSFLPERPFNTADCHGELTIDLLNKIQSLFDGYLIHIRQSYLNKNSKVLTEYLKQLPKEKYCCIVVRDIVPASDTDELEREYETIINSELQSSDKRLICPLINLNINDTERQDIVDDLREKILASSSERISMLIPKEQHQSDLQKLLNTNYVDYLNKMKDIITPLKQCILDKDLDNQQNQNNNIPLYLKFVKLCKLRQQLRKIDFYGSGSGKVFVVSAEILTLENESNPAPGKVFELFCEILQNEHKLMSLNLLSAELKQELKGQGSEKLAGNLTVANSFQSLEVLWRNAIVCYENTSVEIQKLILESYLQYVSAGFPFELIDGDQFYFHYKFLTNVMAHFRHKRILVISVLGPQNSGKSTLLNYMFGTLFEVREGRCSRGIYGSLVKCKNIPDIDYILLIDTEGLLSIEKNDREYDLCLVLFCLAVSHLVIVNILGDINETIKDMLTLCADSLKQLNADTVPKPAIHFILNQKADPNIKNHEEAINMIITDLKQKDLGGMIDIRTDTFHALPSAFKKERLSDNTNTPCFLRTEPDFIEKTQELVSEITDSAKKCYDRTDIANLTPPQWISRSITIFDIIQTNPDLTSFKNLDEKRLHEKIQKQTGDLVLKTFSSEYRLKLIEQYGKEREEDIKQLFQSKFQQHQEVLSKELEDIFNFEYASDRIRKRCQEFLESQITETKNAWCIATIQTSDQKQMELFVRNGEAEFRNLIDTIIQEGRIMTKENATANFEEMWQNKIASIKSKFIPDKRLEQAIKFVYGHYSIFERKFLQSAQSMITTLPFITSVTMSQHTEWEAYRFDLSNHFNNEVLKLNAHERLRDLETSPSKFTSLSVENFVYLNKQILEERYFALCGKHLHSTEAISVQSDVTDETASDVSPMIVRNTITTTMPAVLHHNTILMPGFPATTTSSNEPEKQYNLVQKIKKAKLTTKFQSSKPTGKLLDIRFRTDIKSTIKDELDKHPDDGVMHPIENDLIQKIVCLINTITDEINIELSVFELSLSRPLIARIHINVLQLLIVLHFKEQQDHFHKQLEILDREKTSILTSFISCTVPDVSCDKESGELFVSKILDAISRNLTDKAQIIIANILRQEEKLSRKELQVICDGKLQQSDDEWLLKYIEQPIDIIVDEFKIRWEAIEQLIQQQLISEKNLQKLILDQFFHYIRRLSIALYNEGSAVKFITDIFEASAGTAAENLKNKGQCMTYLLYAWFTNKPIQLNMPFTVCNSTYKLTAKGVNYFQNLTKPQSALANLMEFVSKLDLTFFGKNQVRVTSIKNFSLFLTSITDIENRAMEQYNSIPTTFESYDKDQSYIKLLDKARGCKVKCPCCSRPCDADHALIRSRPGAQDNKHCCKSGHQLRAFAGIRFEQTNEASLYQCNKIDDTDLIVVKVTTTPHDADALRTKFLFVWGKIGRKFCDKFKMEFIHHNRPRVRGEAYHYILLLDSSPSMSGDRWTSLIAGVKALISARIASGTDDRVTIITFASKVKLFCVNEKMKDVDTTKITLSGWGTNFSPAFQSVIDTIENAAKARNNLSTSSSKYIIVFMSDGETSYPETEINGLQLMKGDIIREFWTVALGKGQVEVLKQINTKMGGTYKQLDDPTELIQVYAEIAQG</sequence>